<feature type="domain" description="Inosine monophosphate cyclohydrolase-like" evidence="1">
    <location>
        <begin position="15"/>
        <end position="225"/>
    </location>
</feature>
<dbReference type="SUPFAM" id="SSF75569">
    <property type="entry name" value="Archaeal IMP cyclohydrolase PurO"/>
    <property type="match status" value="1"/>
</dbReference>
<gene>
    <name evidence="2" type="ORF">H9813_07625</name>
</gene>
<sequence>MELLNLYEQLKTNAYPGRGIVLGLAPSGKKALIAYFIMGRSANSRNRVFDPVEAIGGIRTLAADPEKLQDPSLIIYNPVRTVGEATHIVTNGDQTDTVYDFMAKGDSFEAALRTRTFEPDGPNWTPRISGVVELAEGACSYKLSILKSADGRGDACRRYFFEYPQPVAGEGHFLHTYKCDGSPIPSFEGEPERVALPEEPEELAVKMWESLNEDNKVSLFVRAIDLATGETEDVIINKYDAVCEE</sequence>
<name>A0A9D2E4I0_9FIRM</name>
<dbReference type="InterPro" id="IPR020600">
    <property type="entry name" value="IMP_cyclohydrolase-like"/>
</dbReference>
<dbReference type="AlphaFoldDB" id="A0A9D2E4I0"/>
<dbReference type="GO" id="GO:0006188">
    <property type="term" value="P:IMP biosynthetic process"/>
    <property type="evidence" value="ECO:0007669"/>
    <property type="project" value="InterPro"/>
</dbReference>
<organism evidence="2 3">
    <name type="scientific">Candidatus Allofournierella merdipullorum</name>
    <dbReference type="NCBI Taxonomy" id="2838595"/>
    <lineage>
        <taxon>Bacteria</taxon>
        <taxon>Bacillati</taxon>
        <taxon>Bacillota</taxon>
        <taxon>Clostridia</taxon>
        <taxon>Eubacteriales</taxon>
        <taxon>Oscillospiraceae</taxon>
        <taxon>Allofournierella</taxon>
    </lineage>
</organism>
<comment type="caution">
    <text evidence="2">The sequence shown here is derived from an EMBL/GenBank/DDBJ whole genome shotgun (WGS) entry which is preliminary data.</text>
</comment>
<dbReference type="GO" id="GO:0003937">
    <property type="term" value="F:IMP cyclohydrolase activity"/>
    <property type="evidence" value="ECO:0007669"/>
    <property type="project" value="InterPro"/>
</dbReference>
<accession>A0A9D2E4I0</accession>
<reference evidence="2" key="1">
    <citation type="journal article" date="2021" name="PeerJ">
        <title>Extensive microbial diversity within the chicken gut microbiome revealed by metagenomics and culture.</title>
        <authorList>
            <person name="Gilroy R."/>
            <person name="Ravi A."/>
            <person name="Getino M."/>
            <person name="Pursley I."/>
            <person name="Horton D.L."/>
            <person name="Alikhan N.F."/>
            <person name="Baker D."/>
            <person name="Gharbi K."/>
            <person name="Hall N."/>
            <person name="Watson M."/>
            <person name="Adriaenssens E.M."/>
            <person name="Foster-Nyarko E."/>
            <person name="Jarju S."/>
            <person name="Secka A."/>
            <person name="Antonio M."/>
            <person name="Oren A."/>
            <person name="Chaudhuri R.R."/>
            <person name="La Ragione R."/>
            <person name="Hildebrand F."/>
            <person name="Pallen M.J."/>
        </authorList>
    </citation>
    <scope>NUCLEOTIDE SEQUENCE</scope>
    <source>
        <strain evidence="2">ChiGjej4B4-18154</strain>
    </source>
</reference>
<evidence type="ECO:0000259" key="1">
    <source>
        <dbReference type="Pfam" id="PF07826"/>
    </source>
</evidence>
<proteinExistence type="predicted"/>
<evidence type="ECO:0000313" key="2">
    <source>
        <dbReference type="EMBL" id="HIZ31078.1"/>
    </source>
</evidence>
<dbReference type="Gene3D" id="3.60.20.20">
    <property type="entry name" value="Inosine monophosphate cyclohydrolase-like"/>
    <property type="match status" value="1"/>
</dbReference>
<dbReference type="InterPro" id="IPR036795">
    <property type="entry name" value="IMP_cyclohydrolase-like_sf"/>
</dbReference>
<dbReference type="Pfam" id="PF07826">
    <property type="entry name" value="IMP_cyclohyd"/>
    <property type="match status" value="1"/>
</dbReference>
<dbReference type="EMBL" id="DXBV01000073">
    <property type="protein sequence ID" value="HIZ31078.1"/>
    <property type="molecule type" value="Genomic_DNA"/>
</dbReference>
<evidence type="ECO:0000313" key="3">
    <source>
        <dbReference type="Proteomes" id="UP000824035"/>
    </source>
</evidence>
<reference evidence="2" key="2">
    <citation type="submission" date="2021-04" db="EMBL/GenBank/DDBJ databases">
        <authorList>
            <person name="Gilroy R."/>
        </authorList>
    </citation>
    <scope>NUCLEOTIDE SEQUENCE</scope>
    <source>
        <strain evidence="2">ChiGjej4B4-18154</strain>
    </source>
</reference>
<protein>
    <submittedName>
        <fullName evidence="2">IMP cyclohydrolase</fullName>
    </submittedName>
</protein>
<dbReference type="Proteomes" id="UP000824035">
    <property type="component" value="Unassembled WGS sequence"/>
</dbReference>